<dbReference type="PANTHER" id="PTHR11242">
    <property type="entry name" value="ARYL HYDROCARBON RECEPTOR INTERACTING PROTEIN RELATED"/>
    <property type="match status" value="1"/>
</dbReference>
<keyword evidence="1" id="KW-0677">Repeat</keyword>
<accession>A0ABM0GM39</accession>
<proteinExistence type="predicted"/>
<sequence>MTVDERIAKAEEYKAKGNELFKEKNYKGAIGKYHRGLLYLKDIASPMESSQTMVLQMLGMAEGSNSKRMLSNNNAELVKKLEINCYNNLAACLLHQPEANYEKVIYYCDCIISKMPNNTKAWYRKGVALYHIRAYEESKQSLLTAQSHLSNTQDPNIKRYMLMCDAAIEKRLNDEKERYKGMFDNMDING</sequence>
<dbReference type="Gene3D" id="1.25.40.10">
    <property type="entry name" value="Tetratricopeptide repeat domain"/>
    <property type="match status" value="1"/>
</dbReference>
<evidence type="ECO:0000313" key="3">
    <source>
        <dbReference type="Proteomes" id="UP000694865"/>
    </source>
</evidence>
<organism evidence="3 4">
    <name type="scientific">Saccoglossus kowalevskii</name>
    <name type="common">Acorn worm</name>
    <dbReference type="NCBI Taxonomy" id="10224"/>
    <lineage>
        <taxon>Eukaryota</taxon>
        <taxon>Metazoa</taxon>
        <taxon>Hemichordata</taxon>
        <taxon>Enteropneusta</taxon>
        <taxon>Harrimaniidae</taxon>
        <taxon>Saccoglossus</taxon>
    </lineage>
</organism>
<dbReference type="Proteomes" id="UP000694865">
    <property type="component" value="Unplaced"/>
</dbReference>
<reference evidence="4" key="1">
    <citation type="submission" date="2025-08" db="UniProtKB">
        <authorList>
            <consortium name="RefSeq"/>
        </authorList>
    </citation>
    <scope>IDENTIFICATION</scope>
    <source>
        <tissue evidence="4">Testes</tissue>
    </source>
</reference>
<evidence type="ECO:0000256" key="2">
    <source>
        <dbReference type="ARBA" id="ARBA00022803"/>
    </source>
</evidence>
<gene>
    <name evidence="4" type="primary">LOC100366957</name>
</gene>
<dbReference type="SMART" id="SM00028">
    <property type="entry name" value="TPR"/>
    <property type="match status" value="3"/>
</dbReference>
<dbReference type="InterPro" id="IPR019734">
    <property type="entry name" value="TPR_rpt"/>
</dbReference>
<protein>
    <submittedName>
        <fullName evidence="4">Tetratricopeptide repeat protein 9C-like</fullName>
    </submittedName>
</protein>
<dbReference type="SUPFAM" id="SSF48452">
    <property type="entry name" value="TPR-like"/>
    <property type="match status" value="1"/>
</dbReference>
<dbReference type="InterPro" id="IPR011990">
    <property type="entry name" value="TPR-like_helical_dom_sf"/>
</dbReference>
<keyword evidence="2" id="KW-0802">TPR repeat</keyword>
<dbReference type="InterPro" id="IPR039663">
    <property type="entry name" value="AIP/AIPL1/TTC9"/>
</dbReference>
<evidence type="ECO:0000256" key="1">
    <source>
        <dbReference type="ARBA" id="ARBA00022737"/>
    </source>
</evidence>
<dbReference type="RefSeq" id="XP_002732951.1">
    <property type="nucleotide sequence ID" value="XM_002732905.2"/>
</dbReference>
<evidence type="ECO:0000313" key="4">
    <source>
        <dbReference type="RefSeq" id="XP_002732951.1"/>
    </source>
</evidence>
<name>A0ABM0GM39_SACKO</name>
<keyword evidence="3" id="KW-1185">Reference proteome</keyword>
<dbReference type="GeneID" id="100366957"/>
<dbReference type="PANTHER" id="PTHR11242:SF18">
    <property type="entry name" value="PEPTIDYLPROLYL ISOMERASE"/>
    <property type="match status" value="1"/>
</dbReference>